<keyword evidence="6 7" id="KW-0472">Membrane</keyword>
<dbReference type="AlphaFoldDB" id="A0A0A0JZS9"/>
<feature type="domain" description="ABC transmembrane type-1" evidence="9">
    <location>
        <begin position="93"/>
        <end position="277"/>
    </location>
</feature>
<dbReference type="SUPFAM" id="SSF161098">
    <property type="entry name" value="MetI-like"/>
    <property type="match status" value="1"/>
</dbReference>
<feature type="transmembrane region" description="Helical" evidence="7">
    <location>
        <begin position="259"/>
        <end position="280"/>
    </location>
</feature>
<dbReference type="PANTHER" id="PTHR30151">
    <property type="entry name" value="ALKANE SULFONATE ABC TRANSPORTER-RELATED, MEMBRANE SUBUNIT"/>
    <property type="match status" value="1"/>
</dbReference>
<dbReference type="Pfam" id="PF00528">
    <property type="entry name" value="BPD_transp_1"/>
    <property type="match status" value="1"/>
</dbReference>
<protein>
    <submittedName>
        <fullName evidence="10">ABC transporter permease</fullName>
    </submittedName>
</protein>
<evidence type="ECO:0000256" key="7">
    <source>
        <dbReference type="RuleBase" id="RU363032"/>
    </source>
</evidence>
<accession>A0A0A0JZS9</accession>
<gene>
    <name evidence="10" type="ORF">N801_18250</name>
</gene>
<feature type="transmembrane region" description="Helical" evidence="7">
    <location>
        <begin position="104"/>
        <end position="123"/>
    </location>
</feature>
<feature type="transmembrane region" description="Helical" evidence="7">
    <location>
        <begin position="43"/>
        <end position="64"/>
    </location>
</feature>
<organism evidence="10 11">
    <name type="scientific">Knoellia aerolata DSM 18566</name>
    <dbReference type="NCBI Taxonomy" id="1385519"/>
    <lineage>
        <taxon>Bacteria</taxon>
        <taxon>Bacillati</taxon>
        <taxon>Actinomycetota</taxon>
        <taxon>Actinomycetes</taxon>
        <taxon>Micrococcales</taxon>
        <taxon>Intrasporangiaceae</taxon>
        <taxon>Knoellia</taxon>
    </lineage>
</organism>
<feature type="transmembrane region" description="Helical" evidence="7">
    <location>
        <begin position="135"/>
        <end position="157"/>
    </location>
</feature>
<evidence type="ECO:0000313" key="10">
    <source>
        <dbReference type="EMBL" id="KGN41567.1"/>
    </source>
</evidence>
<dbReference type="STRING" id="1385519.N801_18250"/>
<keyword evidence="5 7" id="KW-1133">Transmembrane helix</keyword>
<keyword evidence="4 7" id="KW-0812">Transmembrane</keyword>
<dbReference type="InterPro" id="IPR000515">
    <property type="entry name" value="MetI-like"/>
</dbReference>
<proteinExistence type="inferred from homology"/>
<keyword evidence="3" id="KW-1003">Cell membrane</keyword>
<reference evidence="10 11" key="1">
    <citation type="submission" date="2013-08" db="EMBL/GenBank/DDBJ databases">
        <title>The genome sequence of Knoellia aerolata.</title>
        <authorList>
            <person name="Zhu W."/>
            <person name="Wang G."/>
        </authorList>
    </citation>
    <scope>NUCLEOTIDE SEQUENCE [LARGE SCALE GENOMIC DNA]</scope>
    <source>
        <strain evidence="10 11">DSM 18566</strain>
    </source>
</reference>
<feature type="region of interest" description="Disordered" evidence="8">
    <location>
        <begin position="1"/>
        <end position="30"/>
    </location>
</feature>
<evidence type="ECO:0000259" key="9">
    <source>
        <dbReference type="PROSITE" id="PS50928"/>
    </source>
</evidence>
<comment type="subcellular location">
    <subcellularLocation>
        <location evidence="1 7">Cell membrane</location>
        <topology evidence="1 7">Multi-pass membrane protein</topology>
    </subcellularLocation>
</comment>
<dbReference type="Gene3D" id="1.10.3720.10">
    <property type="entry name" value="MetI-like"/>
    <property type="match status" value="1"/>
</dbReference>
<evidence type="ECO:0000256" key="4">
    <source>
        <dbReference type="ARBA" id="ARBA00022692"/>
    </source>
</evidence>
<dbReference type="EMBL" id="AVPL01000015">
    <property type="protein sequence ID" value="KGN41567.1"/>
    <property type="molecule type" value="Genomic_DNA"/>
</dbReference>
<dbReference type="CDD" id="cd06261">
    <property type="entry name" value="TM_PBP2"/>
    <property type="match status" value="1"/>
</dbReference>
<evidence type="ECO:0000256" key="3">
    <source>
        <dbReference type="ARBA" id="ARBA00022475"/>
    </source>
</evidence>
<dbReference type="GO" id="GO:0005886">
    <property type="term" value="C:plasma membrane"/>
    <property type="evidence" value="ECO:0007669"/>
    <property type="project" value="UniProtKB-SubCell"/>
</dbReference>
<evidence type="ECO:0000256" key="6">
    <source>
        <dbReference type="ARBA" id="ARBA00023136"/>
    </source>
</evidence>
<dbReference type="PANTHER" id="PTHR30151:SF20">
    <property type="entry name" value="ABC TRANSPORTER PERMEASE PROTEIN HI_0355-RELATED"/>
    <property type="match status" value="1"/>
</dbReference>
<feature type="compositionally biased region" description="Basic and acidic residues" evidence="8">
    <location>
        <begin position="19"/>
        <end position="29"/>
    </location>
</feature>
<evidence type="ECO:0000256" key="2">
    <source>
        <dbReference type="ARBA" id="ARBA00022448"/>
    </source>
</evidence>
<comment type="similarity">
    <text evidence="7">Belongs to the binding-protein-dependent transport system permease family.</text>
</comment>
<feature type="transmembrane region" description="Helical" evidence="7">
    <location>
        <begin position="203"/>
        <end position="220"/>
    </location>
</feature>
<evidence type="ECO:0000256" key="5">
    <source>
        <dbReference type="ARBA" id="ARBA00022989"/>
    </source>
</evidence>
<evidence type="ECO:0000313" key="11">
    <source>
        <dbReference type="Proteomes" id="UP000030013"/>
    </source>
</evidence>
<keyword evidence="11" id="KW-1185">Reference proteome</keyword>
<sequence length="290" mass="31172">MMTSVMGGDVEPGTGDDVSIERPDTESDRPVQLPRRWRLSDPLISAGATAGLLVVMAVVAEVGARSGWWRASTLPATSTMLSGVAGLMDDPQFWSDLTRSGLEIGLAILFGSTAGLLSGLLFWKLPTLGRIFEPYLVSFYAVPMVLFYPLAIVVVGINASSVVILATIMATIPVALNTTVGLNGIRPVYLKLSRSLQCKPHQMLFSIALPAAAPFIVAGLRLGVVYALIGSIAMEFVTAQAGLGYRIRYYYEIFDNDRMFAYILVVLVLSVLLTALLAGLERLVVKGRTS</sequence>
<dbReference type="Proteomes" id="UP000030013">
    <property type="component" value="Unassembled WGS sequence"/>
</dbReference>
<dbReference type="GO" id="GO:0055085">
    <property type="term" value="P:transmembrane transport"/>
    <property type="evidence" value="ECO:0007669"/>
    <property type="project" value="InterPro"/>
</dbReference>
<dbReference type="eggNOG" id="COG0600">
    <property type="taxonomic scope" value="Bacteria"/>
</dbReference>
<dbReference type="PROSITE" id="PS50928">
    <property type="entry name" value="ABC_TM1"/>
    <property type="match status" value="1"/>
</dbReference>
<feature type="transmembrane region" description="Helical" evidence="7">
    <location>
        <begin position="163"/>
        <end position="182"/>
    </location>
</feature>
<comment type="caution">
    <text evidence="10">The sequence shown here is derived from an EMBL/GenBank/DDBJ whole genome shotgun (WGS) entry which is preliminary data.</text>
</comment>
<evidence type="ECO:0000256" key="8">
    <source>
        <dbReference type="SAM" id="MobiDB-lite"/>
    </source>
</evidence>
<name>A0A0A0JZS9_9MICO</name>
<dbReference type="InterPro" id="IPR035906">
    <property type="entry name" value="MetI-like_sf"/>
</dbReference>
<keyword evidence="2 7" id="KW-0813">Transport</keyword>
<evidence type="ECO:0000256" key="1">
    <source>
        <dbReference type="ARBA" id="ARBA00004651"/>
    </source>
</evidence>